<dbReference type="STRING" id="1325564.NSJP_1861"/>
<evidence type="ECO:0000256" key="2">
    <source>
        <dbReference type="ARBA" id="ARBA00022908"/>
    </source>
</evidence>
<evidence type="ECO:0000256" key="4">
    <source>
        <dbReference type="ARBA" id="ARBA00023172"/>
    </source>
</evidence>
<keyword evidence="4" id="KW-0233">DNA recombination</keyword>
<dbReference type="InterPro" id="IPR011010">
    <property type="entry name" value="DNA_brk_join_enz"/>
</dbReference>
<dbReference type="InterPro" id="IPR013762">
    <property type="entry name" value="Integrase-like_cat_sf"/>
</dbReference>
<evidence type="ECO:0000313" key="9">
    <source>
        <dbReference type="Proteomes" id="UP000192042"/>
    </source>
</evidence>
<dbReference type="PROSITE" id="PS51898">
    <property type="entry name" value="TYR_RECOMBINASE"/>
    <property type="match status" value="1"/>
</dbReference>
<dbReference type="CDD" id="cd01189">
    <property type="entry name" value="INT_ICEBs1_C_like"/>
    <property type="match status" value="1"/>
</dbReference>
<name>A0A1W1I5C9_9BACT</name>
<evidence type="ECO:0000313" key="8">
    <source>
        <dbReference type="EMBL" id="SLM48033.1"/>
    </source>
</evidence>
<evidence type="ECO:0000256" key="1">
    <source>
        <dbReference type="ARBA" id="ARBA00008857"/>
    </source>
</evidence>
<dbReference type="PANTHER" id="PTHR30349:SF41">
    <property type="entry name" value="INTEGRASE_RECOMBINASE PROTEIN MJ0367-RELATED"/>
    <property type="match status" value="1"/>
</dbReference>
<dbReference type="InterPro" id="IPR002104">
    <property type="entry name" value="Integrase_catalytic"/>
</dbReference>
<feature type="domain" description="Core-binding (CB)" evidence="7">
    <location>
        <begin position="56"/>
        <end position="138"/>
    </location>
</feature>
<gene>
    <name evidence="8" type="ORF">NSJP_1861</name>
</gene>
<keyword evidence="9" id="KW-1185">Reference proteome</keyword>
<sequence length="429" mass="47934">MACVRKRRGKYVVDWRDGAGVRHWKTFDRKVDAEAHRDKVGPEARQRVTPAVPATITLSEYATHWKRLIGQAVKARTLARYSEILTLHLLPRFEKVRVRDLDRGRIKILLAEKLESGLERRTVRNIHATLRTLLNAAIEDGVIVANPAARLGRTLKLTVAKSTIQEEIKAMTKAQRLQFLATAQKVAPRYYPLFFILAGTGMRLGEALALQWSDLDRGAKTIRIARAFAEDGTLDTPKSGHGRTVDLSQALTDALVTHEEQHRRDHLRYEWTECPPWLVVTKAGTPVDPANVRRTMARVLTSAMLPTHFTPHCLRHTYASILLADGVSPAYVQEQLGHATIELTVSTYGRWLKKKAPGVLDQLDAVVKEQTHAVAVSEPGSKVVAETQSAVTVASTPMDQRAYIEGFMLEPATRIERATCGLRNRCSTN</sequence>
<dbReference type="SUPFAM" id="SSF56349">
    <property type="entry name" value="DNA breaking-rejoining enzymes"/>
    <property type="match status" value="1"/>
</dbReference>
<dbReference type="EMBL" id="LT828648">
    <property type="protein sequence ID" value="SLM48033.1"/>
    <property type="molecule type" value="Genomic_DNA"/>
</dbReference>
<evidence type="ECO:0000259" key="6">
    <source>
        <dbReference type="PROSITE" id="PS51898"/>
    </source>
</evidence>
<organism evidence="8 9">
    <name type="scientific">Nitrospira japonica</name>
    <dbReference type="NCBI Taxonomy" id="1325564"/>
    <lineage>
        <taxon>Bacteria</taxon>
        <taxon>Pseudomonadati</taxon>
        <taxon>Nitrospirota</taxon>
        <taxon>Nitrospiria</taxon>
        <taxon>Nitrospirales</taxon>
        <taxon>Nitrospiraceae</taxon>
        <taxon>Nitrospira</taxon>
    </lineage>
</organism>
<dbReference type="InterPro" id="IPR050090">
    <property type="entry name" value="Tyrosine_recombinase_XerCD"/>
</dbReference>
<dbReference type="Gene3D" id="1.10.443.10">
    <property type="entry name" value="Intergrase catalytic core"/>
    <property type="match status" value="1"/>
</dbReference>
<dbReference type="GO" id="GO:0006310">
    <property type="term" value="P:DNA recombination"/>
    <property type="evidence" value="ECO:0007669"/>
    <property type="project" value="UniProtKB-KW"/>
</dbReference>
<dbReference type="KEGG" id="nja:NSJP_1861"/>
<evidence type="ECO:0000256" key="3">
    <source>
        <dbReference type="ARBA" id="ARBA00023125"/>
    </source>
</evidence>
<accession>A0A1W1I5C9</accession>
<dbReference type="AlphaFoldDB" id="A0A1W1I5C9"/>
<keyword evidence="3 5" id="KW-0238">DNA-binding</keyword>
<dbReference type="PROSITE" id="PS51900">
    <property type="entry name" value="CB"/>
    <property type="match status" value="1"/>
</dbReference>
<dbReference type="GO" id="GO:0003677">
    <property type="term" value="F:DNA binding"/>
    <property type="evidence" value="ECO:0007669"/>
    <property type="project" value="UniProtKB-UniRule"/>
</dbReference>
<keyword evidence="2" id="KW-0229">DNA integration</keyword>
<evidence type="ECO:0000259" key="7">
    <source>
        <dbReference type="PROSITE" id="PS51900"/>
    </source>
</evidence>
<evidence type="ECO:0008006" key="10">
    <source>
        <dbReference type="Google" id="ProtNLM"/>
    </source>
</evidence>
<dbReference type="InterPro" id="IPR010998">
    <property type="entry name" value="Integrase_recombinase_N"/>
</dbReference>
<dbReference type="InterPro" id="IPR044068">
    <property type="entry name" value="CB"/>
</dbReference>
<protein>
    <recommendedName>
        <fullName evidence="10">Phage integrase</fullName>
    </recommendedName>
</protein>
<evidence type="ECO:0000256" key="5">
    <source>
        <dbReference type="PROSITE-ProRule" id="PRU01248"/>
    </source>
</evidence>
<dbReference type="Pfam" id="PF00589">
    <property type="entry name" value="Phage_integrase"/>
    <property type="match status" value="1"/>
</dbReference>
<comment type="similarity">
    <text evidence="1">Belongs to the 'phage' integrase family.</text>
</comment>
<proteinExistence type="inferred from homology"/>
<dbReference type="GO" id="GO:0015074">
    <property type="term" value="P:DNA integration"/>
    <property type="evidence" value="ECO:0007669"/>
    <property type="project" value="UniProtKB-KW"/>
</dbReference>
<dbReference type="PANTHER" id="PTHR30349">
    <property type="entry name" value="PHAGE INTEGRASE-RELATED"/>
    <property type="match status" value="1"/>
</dbReference>
<dbReference type="Gene3D" id="1.10.150.130">
    <property type="match status" value="1"/>
</dbReference>
<feature type="domain" description="Tyr recombinase" evidence="6">
    <location>
        <begin position="166"/>
        <end position="361"/>
    </location>
</feature>
<dbReference type="Proteomes" id="UP000192042">
    <property type="component" value="Chromosome I"/>
</dbReference>
<reference evidence="8 9" key="1">
    <citation type="submission" date="2017-03" db="EMBL/GenBank/DDBJ databases">
        <authorList>
            <person name="Afonso C.L."/>
            <person name="Miller P.J."/>
            <person name="Scott M.A."/>
            <person name="Spackman E."/>
            <person name="Goraichik I."/>
            <person name="Dimitrov K.M."/>
            <person name="Suarez D.L."/>
            <person name="Swayne D.E."/>
        </authorList>
    </citation>
    <scope>NUCLEOTIDE SEQUENCE [LARGE SCALE GENOMIC DNA]</scope>
    <source>
        <strain evidence="8">Genome sequencing of Nitrospira japonica strain NJ11</strain>
    </source>
</reference>